<evidence type="ECO:0000313" key="9">
    <source>
        <dbReference type="Proteomes" id="UP000272942"/>
    </source>
</evidence>
<dbReference type="Gene3D" id="3.30.2410.10">
    <property type="entry name" value="Hect, E3 ligase catalytic domain"/>
    <property type="match status" value="1"/>
</dbReference>
<dbReference type="InterPro" id="IPR050409">
    <property type="entry name" value="E3_ubiq-protein_ligase"/>
</dbReference>
<evidence type="ECO:0000256" key="2">
    <source>
        <dbReference type="ARBA" id="ARBA00004906"/>
    </source>
</evidence>
<dbReference type="SUPFAM" id="SSF56204">
    <property type="entry name" value="Hect, E3 ligase catalytic domain"/>
    <property type="match status" value="1"/>
</dbReference>
<dbReference type="CDD" id="cd00078">
    <property type="entry name" value="HECTc"/>
    <property type="match status" value="1"/>
</dbReference>
<dbReference type="Gene3D" id="3.90.1750.10">
    <property type="entry name" value="Hect, E3 ligase catalytic domains"/>
    <property type="match status" value="1"/>
</dbReference>
<accession>A0A183AMP3</accession>
<dbReference type="GO" id="GO:0005634">
    <property type="term" value="C:nucleus"/>
    <property type="evidence" value="ECO:0007669"/>
    <property type="project" value="TreeGrafter"/>
</dbReference>
<dbReference type="GO" id="GO:0006511">
    <property type="term" value="P:ubiquitin-dependent protein catabolic process"/>
    <property type="evidence" value="ECO:0007669"/>
    <property type="project" value="TreeGrafter"/>
</dbReference>
<dbReference type="GO" id="GO:0061630">
    <property type="term" value="F:ubiquitin protein ligase activity"/>
    <property type="evidence" value="ECO:0007669"/>
    <property type="project" value="UniProtKB-EC"/>
</dbReference>
<dbReference type="Pfam" id="PF00632">
    <property type="entry name" value="HECT"/>
    <property type="match status" value="1"/>
</dbReference>
<sequence>MCTVGVGTDKRNPKEGITFSFLNNFYQNSSASSICCGSLFHILLPHLISCTHLHPLTTSSCCFASCRFPDEEGQDAGGPLREWYLLMSREIFNPNYCLFRTSPADRVTYTINPSSYINSNHLSYFKFVGRFIAKAIYDNKLLECYFSRSFYKHILGVPVKFSDLESDDYEFYKGLEFLLKNHVSDLGYELTFSTETETRDLIENGRNVPVTDHNKREYVRLVCQERMTGAIRQQLDAFLGGFYEIIPKRLISVFNEQELELLISGLPNIDIADLRAHTIYSKYQANSPQIEWFWRALESFDQEDRARFLQFVTGTSKVPLGGFANLEGIHGPTQFQISRATGSSTSHLPCAHTWYVFHYQLTIY</sequence>
<dbReference type="GO" id="GO:0005737">
    <property type="term" value="C:cytoplasm"/>
    <property type="evidence" value="ECO:0007669"/>
    <property type="project" value="TreeGrafter"/>
</dbReference>
<dbReference type="PANTHER" id="PTHR11254:SF67">
    <property type="entry name" value="E3 UBIQUITIN-PROTEIN LIGASE HUWE1"/>
    <property type="match status" value="1"/>
</dbReference>
<dbReference type="SMART" id="SM00119">
    <property type="entry name" value="HECTc"/>
    <property type="match status" value="1"/>
</dbReference>
<dbReference type="PROSITE" id="PS50237">
    <property type="entry name" value="HECT"/>
    <property type="match status" value="1"/>
</dbReference>
<reference evidence="10" key="1">
    <citation type="submission" date="2016-06" db="UniProtKB">
        <authorList>
            <consortium name="WormBaseParasite"/>
        </authorList>
    </citation>
    <scope>IDENTIFICATION</scope>
</reference>
<keyword evidence="5 6" id="KW-0833">Ubl conjugation pathway</keyword>
<dbReference type="AlphaFoldDB" id="A0A183AMP3"/>
<proteinExistence type="predicted"/>
<comment type="pathway">
    <text evidence="2">Protein modification; protein ubiquitination.</text>
</comment>
<keyword evidence="9" id="KW-1185">Reference proteome</keyword>
<evidence type="ECO:0000256" key="5">
    <source>
        <dbReference type="ARBA" id="ARBA00022786"/>
    </source>
</evidence>
<dbReference type="Gene3D" id="3.30.2160.10">
    <property type="entry name" value="Hect, E3 ligase catalytic domain"/>
    <property type="match status" value="1"/>
</dbReference>
<gene>
    <name evidence="8" type="ORF">ECPE_LOCUS8228</name>
</gene>
<dbReference type="EC" id="2.3.2.26" evidence="3"/>
<dbReference type="FunFam" id="3.90.1750.10:FF:000079">
    <property type="entry name" value="E3 ubiquitin-protein ligase"/>
    <property type="match status" value="1"/>
</dbReference>
<evidence type="ECO:0000256" key="4">
    <source>
        <dbReference type="ARBA" id="ARBA00022679"/>
    </source>
</evidence>
<reference evidence="8 9" key="2">
    <citation type="submission" date="2018-11" db="EMBL/GenBank/DDBJ databases">
        <authorList>
            <consortium name="Pathogen Informatics"/>
        </authorList>
    </citation>
    <scope>NUCLEOTIDE SEQUENCE [LARGE SCALE GENOMIC DNA]</scope>
    <source>
        <strain evidence="8 9">Egypt</strain>
    </source>
</reference>
<dbReference type="FunFam" id="3.30.2160.10:FF:000001">
    <property type="entry name" value="E3 ubiquitin-protein ligase NEDD4-like"/>
    <property type="match status" value="1"/>
</dbReference>
<comment type="catalytic activity">
    <reaction evidence="1">
        <text>S-ubiquitinyl-[E2 ubiquitin-conjugating enzyme]-L-cysteine + [acceptor protein]-L-lysine = [E2 ubiquitin-conjugating enzyme]-L-cysteine + N(6)-ubiquitinyl-[acceptor protein]-L-lysine.</text>
        <dbReference type="EC" id="2.3.2.26"/>
    </reaction>
</comment>
<dbReference type="InterPro" id="IPR035983">
    <property type="entry name" value="Hect_E3_ubiquitin_ligase"/>
</dbReference>
<keyword evidence="4" id="KW-0808">Transferase</keyword>
<evidence type="ECO:0000313" key="8">
    <source>
        <dbReference type="EMBL" id="VDP83035.1"/>
    </source>
</evidence>
<name>A0A183AMP3_9TREM</name>
<evidence type="ECO:0000256" key="1">
    <source>
        <dbReference type="ARBA" id="ARBA00000885"/>
    </source>
</evidence>
<dbReference type="EMBL" id="UZAN01045694">
    <property type="protein sequence ID" value="VDP83035.1"/>
    <property type="molecule type" value="Genomic_DNA"/>
</dbReference>
<evidence type="ECO:0000256" key="3">
    <source>
        <dbReference type="ARBA" id="ARBA00012485"/>
    </source>
</evidence>
<comment type="caution">
    <text evidence="6">Lacks conserved residue(s) required for the propagation of feature annotation.</text>
</comment>
<dbReference type="InterPro" id="IPR000569">
    <property type="entry name" value="HECT_dom"/>
</dbReference>
<evidence type="ECO:0000256" key="6">
    <source>
        <dbReference type="PROSITE-ProRule" id="PRU00104"/>
    </source>
</evidence>
<evidence type="ECO:0000313" key="10">
    <source>
        <dbReference type="WBParaSite" id="ECPE_0000825201-mRNA-1"/>
    </source>
</evidence>
<evidence type="ECO:0000259" key="7">
    <source>
        <dbReference type="PROSITE" id="PS50237"/>
    </source>
</evidence>
<protein>
    <recommendedName>
        <fullName evidence="3">HECT-type E3 ubiquitin transferase</fullName>
        <ecNumber evidence="3">2.3.2.26</ecNumber>
    </recommendedName>
</protein>
<feature type="domain" description="HECT" evidence="7">
    <location>
        <begin position="67"/>
        <end position="353"/>
    </location>
</feature>
<dbReference type="GO" id="GO:0000209">
    <property type="term" value="P:protein polyubiquitination"/>
    <property type="evidence" value="ECO:0007669"/>
    <property type="project" value="TreeGrafter"/>
</dbReference>
<dbReference type="WBParaSite" id="ECPE_0000825201-mRNA-1">
    <property type="protein sequence ID" value="ECPE_0000825201-mRNA-1"/>
    <property type="gene ID" value="ECPE_0000825201"/>
</dbReference>
<dbReference type="PANTHER" id="PTHR11254">
    <property type="entry name" value="HECT DOMAIN UBIQUITIN-PROTEIN LIGASE"/>
    <property type="match status" value="1"/>
</dbReference>
<organism evidence="10">
    <name type="scientific">Echinostoma caproni</name>
    <dbReference type="NCBI Taxonomy" id="27848"/>
    <lineage>
        <taxon>Eukaryota</taxon>
        <taxon>Metazoa</taxon>
        <taxon>Spiralia</taxon>
        <taxon>Lophotrochozoa</taxon>
        <taxon>Platyhelminthes</taxon>
        <taxon>Trematoda</taxon>
        <taxon>Digenea</taxon>
        <taxon>Plagiorchiida</taxon>
        <taxon>Echinostomata</taxon>
        <taxon>Echinostomatoidea</taxon>
        <taxon>Echinostomatidae</taxon>
        <taxon>Echinostoma</taxon>
    </lineage>
</organism>
<dbReference type="OrthoDB" id="423283at2759"/>
<dbReference type="Proteomes" id="UP000272942">
    <property type="component" value="Unassembled WGS sequence"/>
</dbReference>